<accession>A0A1M6ZYH1</accession>
<gene>
    <name evidence="1" type="ORF">SAMN05444266_10354</name>
</gene>
<dbReference type="STRING" id="1419482.SAMN05444266_10354"/>
<dbReference type="RefSeq" id="WP_073079692.1">
    <property type="nucleotide sequence ID" value="NZ_FRBL01000003.1"/>
</dbReference>
<sequence>MYEPAMEKPFVNNEFQQLCTRYPALYAAIRQFFISGNKIRRDEIEPDQYGILRLGMGWMQLFSAVSYLKMRGVELSFAGMVLRNDGYIKTGELWMDHEGDELLAMPGQDEVYYYSTLHQTVSLLSPGVDEFVQRVLVPFICGED</sequence>
<dbReference type="AlphaFoldDB" id="A0A1M6ZYH1"/>
<evidence type="ECO:0000313" key="1">
    <source>
        <dbReference type="EMBL" id="SHL35484.1"/>
    </source>
</evidence>
<reference evidence="1 2" key="1">
    <citation type="submission" date="2016-11" db="EMBL/GenBank/DDBJ databases">
        <authorList>
            <person name="Jaros S."/>
            <person name="Januszkiewicz K."/>
            <person name="Wedrychowicz H."/>
        </authorList>
    </citation>
    <scope>NUCLEOTIDE SEQUENCE [LARGE SCALE GENOMIC DNA]</scope>
    <source>
        <strain evidence="1 2">DSM 27406</strain>
    </source>
</reference>
<proteinExistence type="predicted"/>
<evidence type="ECO:0000313" key="2">
    <source>
        <dbReference type="Proteomes" id="UP000184420"/>
    </source>
</evidence>
<dbReference type="Proteomes" id="UP000184420">
    <property type="component" value="Unassembled WGS sequence"/>
</dbReference>
<protein>
    <submittedName>
        <fullName evidence="1">Uncharacterized protein</fullName>
    </submittedName>
</protein>
<keyword evidence="2" id="KW-1185">Reference proteome</keyword>
<organism evidence="1 2">
    <name type="scientific">Chitinophaga jiangningensis</name>
    <dbReference type="NCBI Taxonomy" id="1419482"/>
    <lineage>
        <taxon>Bacteria</taxon>
        <taxon>Pseudomonadati</taxon>
        <taxon>Bacteroidota</taxon>
        <taxon>Chitinophagia</taxon>
        <taxon>Chitinophagales</taxon>
        <taxon>Chitinophagaceae</taxon>
        <taxon>Chitinophaga</taxon>
    </lineage>
</organism>
<dbReference type="OrthoDB" id="3373257at2"/>
<dbReference type="EMBL" id="FRBL01000003">
    <property type="protein sequence ID" value="SHL35484.1"/>
    <property type="molecule type" value="Genomic_DNA"/>
</dbReference>
<name>A0A1M6ZYH1_9BACT</name>